<dbReference type="PROSITE" id="PS50011">
    <property type="entry name" value="PROTEIN_KINASE_DOM"/>
    <property type="match status" value="1"/>
</dbReference>
<evidence type="ECO:0000256" key="12">
    <source>
        <dbReference type="ARBA" id="ARBA00047899"/>
    </source>
</evidence>
<proteinExistence type="inferred from homology"/>
<dbReference type="PANTHER" id="PTHR24346:SF105">
    <property type="entry name" value="SERINE_THREONINE-PROTEIN KINASE NIM1-LIKE ISOFORM X1"/>
    <property type="match status" value="1"/>
</dbReference>
<dbReference type="GO" id="GO:0005524">
    <property type="term" value="F:ATP binding"/>
    <property type="evidence" value="ECO:0007669"/>
    <property type="project" value="UniProtKB-UniRule"/>
</dbReference>
<feature type="domain" description="Protein kinase" evidence="19">
    <location>
        <begin position="100"/>
        <end position="351"/>
    </location>
</feature>
<evidence type="ECO:0000256" key="3">
    <source>
        <dbReference type="ARBA" id="ARBA00012513"/>
    </source>
</evidence>
<dbReference type="PROSITE" id="PS00107">
    <property type="entry name" value="PROTEIN_KINASE_ATP"/>
    <property type="match status" value="1"/>
</dbReference>
<accession>A0AA47P0Q5</accession>
<evidence type="ECO:0000256" key="8">
    <source>
        <dbReference type="ARBA" id="ARBA00022741"/>
    </source>
</evidence>
<dbReference type="FunFam" id="3.30.200.20:FF:000003">
    <property type="entry name" value="Non-specific serine/threonine protein kinase"/>
    <property type="match status" value="1"/>
</dbReference>
<dbReference type="PANTHER" id="PTHR24346">
    <property type="entry name" value="MAP/MICROTUBULE AFFINITY-REGULATING KINASE"/>
    <property type="match status" value="1"/>
</dbReference>
<comment type="caution">
    <text evidence="20">The sequence shown here is derived from an EMBL/GenBank/DDBJ whole genome shotgun (WGS) entry which is preliminary data.</text>
</comment>
<keyword evidence="4" id="KW-0723">Serine/threonine-protein kinase</keyword>
<dbReference type="AlphaFoldDB" id="A0AA47P0Q5"/>
<dbReference type="InterPro" id="IPR008271">
    <property type="entry name" value="Ser/Thr_kinase_AS"/>
</dbReference>
<evidence type="ECO:0000256" key="6">
    <source>
        <dbReference type="ARBA" id="ARBA00022679"/>
    </source>
</evidence>
<dbReference type="InterPro" id="IPR017441">
    <property type="entry name" value="Protein_kinase_ATP_BS"/>
</dbReference>
<organism evidence="20 21">
    <name type="scientific">Merluccius polli</name>
    <name type="common">Benguela hake</name>
    <name type="synonym">Merluccius cadenati</name>
    <dbReference type="NCBI Taxonomy" id="89951"/>
    <lineage>
        <taxon>Eukaryota</taxon>
        <taxon>Metazoa</taxon>
        <taxon>Chordata</taxon>
        <taxon>Craniata</taxon>
        <taxon>Vertebrata</taxon>
        <taxon>Euteleostomi</taxon>
        <taxon>Actinopterygii</taxon>
        <taxon>Neopterygii</taxon>
        <taxon>Teleostei</taxon>
        <taxon>Neoteleostei</taxon>
        <taxon>Acanthomorphata</taxon>
        <taxon>Zeiogadaria</taxon>
        <taxon>Gadariae</taxon>
        <taxon>Gadiformes</taxon>
        <taxon>Gadoidei</taxon>
        <taxon>Merlucciidae</taxon>
        <taxon>Merluccius</taxon>
    </lineage>
</organism>
<feature type="binding site" evidence="16">
    <location>
        <position position="129"/>
    </location>
    <ligand>
        <name>ATP</name>
        <dbReference type="ChEBI" id="CHEBI:30616"/>
    </ligand>
</feature>
<name>A0AA47P0Q5_MERPO</name>
<evidence type="ECO:0000256" key="15">
    <source>
        <dbReference type="ARBA" id="ARBA00080118"/>
    </source>
</evidence>
<comment type="catalytic activity">
    <reaction evidence="13">
        <text>L-seryl-[protein] + ATP = O-phospho-L-seryl-[protein] + ADP + H(+)</text>
        <dbReference type="Rhea" id="RHEA:17989"/>
        <dbReference type="Rhea" id="RHEA-COMP:9863"/>
        <dbReference type="Rhea" id="RHEA-COMP:11604"/>
        <dbReference type="ChEBI" id="CHEBI:15378"/>
        <dbReference type="ChEBI" id="CHEBI:29999"/>
        <dbReference type="ChEBI" id="CHEBI:30616"/>
        <dbReference type="ChEBI" id="CHEBI:83421"/>
        <dbReference type="ChEBI" id="CHEBI:456216"/>
        <dbReference type="EC" id="2.7.11.1"/>
    </reaction>
</comment>
<dbReference type="Gene3D" id="1.10.510.10">
    <property type="entry name" value="Transferase(Phosphotransferase) domain 1"/>
    <property type="match status" value="1"/>
</dbReference>
<dbReference type="Proteomes" id="UP001174136">
    <property type="component" value="Unassembled WGS sequence"/>
</dbReference>
<comment type="cofactor">
    <cofactor evidence="1">
        <name>Mg(2+)</name>
        <dbReference type="ChEBI" id="CHEBI:18420"/>
    </cofactor>
</comment>
<evidence type="ECO:0000256" key="18">
    <source>
        <dbReference type="SAM" id="Phobius"/>
    </source>
</evidence>
<evidence type="ECO:0000256" key="5">
    <source>
        <dbReference type="ARBA" id="ARBA00022553"/>
    </source>
</evidence>
<dbReference type="SMART" id="SM00220">
    <property type="entry name" value="S_TKc"/>
    <property type="match status" value="1"/>
</dbReference>
<evidence type="ECO:0000256" key="10">
    <source>
        <dbReference type="ARBA" id="ARBA00022840"/>
    </source>
</evidence>
<dbReference type="InterPro" id="IPR011009">
    <property type="entry name" value="Kinase-like_dom_sf"/>
</dbReference>
<dbReference type="InterPro" id="IPR000719">
    <property type="entry name" value="Prot_kinase_dom"/>
</dbReference>
<evidence type="ECO:0000313" key="21">
    <source>
        <dbReference type="Proteomes" id="UP001174136"/>
    </source>
</evidence>
<keyword evidence="21" id="KW-1185">Reference proteome</keyword>
<dbReference type="PROSITE" id="PS00108">
    <property type="entry name" value="PROTEIN_KINASE_ST"/>
    <property type="match status" value="1"/>
</dbReference>
<keyword evidence="9 20" id="KW-0418">Kinase</keyword>
<comment type="catalytic activity">
    <reaction evidence="12">
        <text>L-threonyl-[protein] + ATP = O-phospho-L-threonyl-[protein] + ADP + H(+)</text>
        <dbReference type="Rhea" id="RHEA:46608"/>
        <dbReference type="Rhea" id="RHEA-COMP:11060"/>
        <dbReference type="Rhea" id="RHEA-COMP:11605"/>
        <dbReference type="ChEBI" id="CHEBI:15378"/>
        <dbReference type="ChEBI" id="CHEBI:30013"/>
        <dbReference type="ChEBI" id="CHEBI:30616"/>
        <dbReference type="ChEBI" id="CHEBI:61977"/>
        <dbReference type="ChEBI" id="CHEBI:456216"/>
        <dbReference type="EC" id="2.7.11.1"/>
    </reaction>
</comment>
<evidence type="ECO:0000256" key="13">
    <source>
        <dbReference type="ARBA" id="ARBA00048679"/>
    </source>
</evidence>
<evidence type="ECO:0000256" key="16">
    <source>
        <dbReference type="PROSITE-ProRule" id="PRU10141"/>
    </source>
</evidence>
<dbReference type="GO" id="GO:0035556">
    <property type="term" value="P:intracellular signal transduction"/>
    <property type="evidence" value="ECO:0007669"/>
    <property type="project" value="TreeGrafter"/>
</dbReference>
<dbReference type="GO" id="GO:0050321">
    <property type="term" value="F:tau-protein kinase activity"/>
    <property type="evidence" value="ECO:0007669"/>
    <property type="project" value="TreeGrafter"/>
</dbReference>
<keyword evidence="8 16" id="KW-0547">Nucleotide-binding</keyword>
<dbReference type="GO" id="GO:0005737">
    <property type="term" value="C:cytoplasm"/>
    <property type="evidence" value="ECO:0007669"/>
    <property type="project" value="TreeGrafter"/>
</dbReference>
<feature type="transmembrane region" description="Helical" evidence="18">
    <location>
        <begin position="280"/>
        <end position="298"/>
    </location>
</feature>
<keyword evidence="10 16" id="KW-0067">ATP-binding</keyword>
<dbReference type="SUPFAM" id="SSF56112">
    <property type="entry name" value="Protein kinase-like (PK-like)"/>
    <property type="match status" value="1"/>
</dbReference>
<keyword evidence="11" id="KW-0460">Magnesium</keyword>
<evidence type="ECO:0000256" key="14">
    <source>
        <dbReference type="ARBA" id="ARBA00069491"/>
    </source>
</evidence>
<gene>
    <name evidence="20" type="primary">Nim1k_0</name>
    <name evidence="20" type="ORF">N1851_019291</name>
</gene>
<evidence type="ECO:0000259" key="19">
    <source>
        <dbReference type="PROSITE" id="PS50011"/>
    </source>
</evidence>
<sequence>MRRAKSTASARRAESTASAVYCETIHSKKGYGYGSTSNESKDNGALPGEMAAKASPATATPELTEAERRMKSPFERVVYDMTHNERVGYDLMLERRVGFYELRGEIGQGNFSRVRLGIHALTKERVAIKVMDKIRLDKKSQSMFSSEISCLENLCHPNIVRLYEVMESSRKLYLVMEYGSGGDLSTKVNSRGRLTDTESKRIFAQVISAVKYMHDNNIVHRDLKADNIFYTTSNCIKVGDFGFSIQTDPNNVLNTFCGSPPYAAPELFKDHGYVGRYSDIWALGILLYFMVTATMPFLGTSMGRLKRCILQGSYTIPAYIPEQCQQIIRGMLRPVAADRTSLSQVIASRWLGGIEYPRAYAALPRAPAHFAHVSQALGEEEQEVKGLLSDLGIVAIHFQNNPCADARSPLTGTYRILLHRVQQRRSVEAVGYAALCPAGYKGQRGWTAADVDQHRPSSVCVILSIDSAVLTSAGRSFRHSGAKTKKSCDLAVRPLLVLRDGATGRPAEVVAQRVLAGVWGLTSAWRSQWGSRKRGGVTWENFGRLNTSRAAAFWIRCKGLFAEAGSPARPLRYMQERKRRKIITVDLMALAVGQTVQKMHKWS</sequence>
<evidence type="ECO:0000256" key="2">
    <source>
        <dbReference type="ARBA" id="ARBA00006692"/>
    </source>
</evidence>
<keyword evidence="7" id="KW-0479">Metal-binding</keyword>
<keyword evidence="5" id="KW-0597">Phosphoprotein</keyword>
<protein>
    <recommendedName>
        <fullName evidence="14">Serine/threonine-protein kinase NIM1</fullName>
        <ecNumber evidence="3">2.7.11.1</ecNumber>
    </recommendedName>
    <alternativeName>
        <fullName evidence="15">NIM1 serine/threonine-protein kinase</fullName>
    </alternativeName>
</protein>
<evidence type="ECO:0000256" key="4">
    <source>
        <dbReference type="ARBA" id="ARBA00022527"/>
    </source>
</evidence>
<feature type="region of interest" description="Disordered" evidence="17">
    <location>
        <begin position="28"/>
        <end position="66"/>
    </location>
</feature>
<keyword evidence="18" id="KW-1133">Transmembrane helix</keyword>
<dbReference type="EC" id="2.7.11.1" evidence="3"/>
<evidence type="ECO:0000313" key="20">
    <source>
        <dbReference type="EMBL" id="KAK0142777.1"/>
    </source>
</evidence>
<dbReference type="FunFam" id="1.10.510.10:FF:000346">
    <property type="entry name" value="Serine/threonine-protein kinase NIM1"/>
    <property type="match status" value="1"/>
</dbReference>
<evidence type="ECO:0000256" key="1">
    <source>
        <dbReference type="ARBA" id="ARBA00001946"/>
    </source>
</evidence>
<evidence type="ECO:0000256" key="17">
    <source>
        <dbReference type="SAM" id="MobiDB-lite"/>
    </source>
</evidence>
<dbReference type="EMBL" id="JAOPHQ010003478">
    <property type="protein sequence ID" value="KAK0142777.1"/>
    <property type="molecule type" value="Genomic_DNA"/>
</dbReference>
<dbReference type="Pfam" id="PF00069">
    <property type="entry name" value="Pkinase"/>
    <property type="match status" value="1"/>
</dbReference>
<keyword evidence="18" id="KW-0812">Transmembrane</keyword>
<comment type="similarity">
    <text evidence="2">Belongs to the protein kinase superfamily. CAMK Ser/Thr protein kinase family.</text>
</comment>
<evidence type="ECO:0000256" key="11">
    <source>
        <dbReference type="ARBA" id="ARBA00022842"/>
    </source>
</evidence>
<evidence type="ECO:0000256" key="9">
    <source>
        <dbReference type="ARBA" id="ARBA00022777"/>
    </source>
</evidence>
<evidence type="ECO:0000256" key="7">
    <source>
        <dbReference type="ARBA" id="ARBA00022723"/>
    </source>
</evidence>
<dbReference type="GO" id="GO:0000226">
    <property type="term" value="P:microtubule cytoskeleton organization"/>
    <property type="evidence" value="ECO:0007669"/>
    <property type="project" value="TreeGrafter"/>
</dbReference>
<dbReference type="GO" id="GO:0046872">
    <property type="term" value="F:metal ion binding"/>
    <property type="evidence" value="ECO:0007669"/>
    <property type="project" value="UniProtKB-KW"/>
</dbReference>
<keyword evidence="18" id="KW-0472">Membrane</keyword>
<keyword evidence="6" id="KW-0808">Transferase</keyword>
<reference evidence="20" key="1">
    <citation type="journal article" date="2023" name="Front. Mar. Sci.">
        <title>A new Merluccius polli reference genome to investigate the effects of global change in West African waters.</title>
        <authorList>
            <person name="Mateo J.L."/>
            <person name="Blanco-Fernandez C."/>
            <person name="Garcia-Vazquez E."/>
            <person name="Machado-Schiaffino G."/>
        </authorList>
    </citation>
    <scope>NUCLEOTIDE SEQUENCE</scope>
    <source>
        <strain evidence="20">C29</strain>
        <tissue evidence="20">Fin</tissue>
    </source>
</reference>